<dbReference type="KEGG" id="gtr:GLOTRDRAFT_43607"/>
<dbReference type="GeneID" id="19306212"/>
<gene>
    <name evidence="3" type="ORF">GLOTRDRAFT_43607</name>
</gene>
<dbReference type="SUPFAM" id="SSF49899">
    <property type="entry name" value="Concanavalin A-like lectins/glucanases"/>
    <property type="match status" value="1"/>
</dbReference>
<dbReference type="AlphaFoldDB" id="S7RPE0"/>
<dbReference type="InterPro" id="IPR000757">
    <property type="entry name" value="Beta-glucanase-like"/>
</dbReference>
<dbReference type="RefSeq" id="XP_007866697.1">
    <property type="nucleotide sequence ID" value="XM_007868506.1"/>
</dbReference>
<dbReference type="EMBL" id="KB469303">
    <property type="protein sequence ID" value="EPQ54704.1"/>
    <property type="molecule type" value="Genomic_DNA"/>
</dbReference>
<feature type="chain" id="PRO_5004556489" description="GH16 domain-containing protein" evidence="1">
    <location>
        <begin position="30"/>
        <end position="257"/>
    </location>
</feature>
<organism evidence="3 4">
    <name type="scientific">Gloeophyllum trabeum (strain ATCC 11539 / FP-39264 / Madison 617)</name>
    <name type="common">Brown rot fungus</name>
    <dbReference type="NCBI Taxonomy" id="670483"/>
    <lineage>
        <taxon>Eukaryota</taxon>
        <taxon>Fungi</taxon>
        <taxon>Dikarya</taxon>
        <taxon>Basidiomycota</taxon>
        <taxon>Agaricomycotina</taxon>
        <taxon>Agaricomycetes</taxon>
        <taxon>Gloeophyllales</taxon>
        <taxon>Gloeophyllaceae</taxon>
        <taxon>Gloeophyllum</taxon>
    </lineage>
</organism>
<dbReference type="OrthoDB" id="4524534at2759"/>
<keyword evidence="1" id="KW-0732">Signal</keyword>
<dbReference type="STRING" id="670483.S7RPE0"/>
<protein>
    <recommendedName>
        <fullName evidence="2">GH16 domain-containing protein</fullName>
    </recommendedName>
</protein>
<dbReference type="HOGENOM" id="CLU_077989_1_0_1"/>
<dbReference type="Proteomes" id="UP000030669">
    <property type="component" value="Unassembled WGS sequence"/>
</dbReference>
<dbReference type="Pfam" id="PF00722">
    <property type="entry name" value="Glyco_hydro_16"/>
    <property type="match status" value="1"/>
</dbReference>
<dbReference type="Gene3D" id="2.60.120.200">
    <property type="match status" value="1"/>
</dbReference>
<evidence type="ECO:0000259" key="2">
    <source>
        <dbReference type="PROSITE" id="PS51762"/>
    </source>
</evidence>
<dbReference type="GO" id="GO:0004553">
    <property type="term" value="F:hydrolase activity, hydrolyzing O-glycosyl compounds"/>
    <property type="evidence" value="ECO:0007669"/>
    <property type="project" value="InterPro"/>
</dbReference>
<dbReference type="InterPro" id="IPR013320">
    <property type="entry name" value="ConA-like_dom_sf"/>
</dbReference>
<proteinExistence type="predicted"/>
<accession>S7RPE0</accession>
<feature type="signal peptide" evidence="1">
    <location>
        <begin position="1"/>
        <end position="29"/>
    </location>
</feature>
<sequence length="257" mass="27500">MFKVQLSTVTASIGLAAFATLLLSPPASADTITIPTSSFDSTSSLEQYWNYNYPWGDTHNGAARMSSDHVSASGGVLTLTAVPASDSDSDIHYHSGTIYAKEQVNVDGTDAVGYQVEGEFIAPTTKGTWPAFWLNAASGWPPESDIAEWKGERTDQIWFNTFNTSSQVASKVVTWPDDGNYHAVKGVLRTIPGNSADLSIEYYLDGTLQATHTAAGYVGKALNLIIDLQMEGSSGSPGPTGTTTFKIRNVQMTKLTS</sequence>
<dbReference type="GO" id="GO:0005975">
    <property type="term" value="P:carbohydrate metabolic process"/>
    <property type="evidence" value="ECO:0007669"/>
    <property type="project" value="InterPro"/>
</dbReference>
<dbReference type="eggNOG" id="ENOG502S39Z">
    <property type="taxonomic scope" value="Eukaryota"/>
</dbReference>
<name>S7RPE0_GLOTA</name>
<feature type="domain" description="GH16" evidence="2">
    <location>
        <begin position="27"/>
        <end position="257"/>
    </location>
</feature>
<evidence type="ECO:0000313" key="3">
    <source>
        <dbReference type="EMBL" id="EPQ54704.1"/>
    </source>
</evidence>
<evidence type="ECO:0000313" key="4">
    <source>
        <dbReference type="Proteomes" id="UP000030669"/>
    </source>
</evidence>
<keyword evidence="4" id="KW-1185">Reference proteome</keyword>
<dbReference type="OMA" id="YDISAEF"/>
<dbReference type="PROSITE" id="PS51762">
    <property type="entry name" value="GH16_2"/>
    <property type="match status" value="1"/>
</dbReference>
<reference evidence="3 4" key="1">
    <citation type="journal article" date="2012" name="Science">
        <title>The Paleozoic origin of enzymatic lignin decomposition reconstructed from 31 fungal genomes.</title>
        <authorList>
            <person name="Floudas D."/>
            <person name="Binder M."/>
            <person name="Riley R."/>
            <person name="Barry K."/>
            <person name="Blanchette R.A."/>
            <person name="Henrissat B."/>
            <person name="Martinez A.T."/>
            <person name="Otillar R."/>
            <person name="Spatafora J.W."/>
            <person name="Yadav J.S."/>
            <person name="Aerts A."/>
            <person name="Benoit I."/>
            <person name="Boyd A."/>
            <person name="Carlson A."/>
            <person name="Copeland A."/>
            <person name="Coutinho P.M."/>
            <person name="de Vries R.P."/>
            <person name="Ferreira P."/>
            <person name="Findley K."/>
            <person name="Foster B."/>
            <person name="Gaskell J."/>
            <person name="Glotzer D."/>
            <person name="Gorecki P."/>
            <person name="Heitman J."/>
            <person name="Hesse C."/>
            <person name="Hori C."/>
            <person name="Igarashi K."/>
            <person name="Jurgens J.A."/>
            <person name="Kallen N."/>
            <person name="Kersten P."/>
            <person name="Kohler A."/>
            <person name="Kuees U."/>
            <person name="Kumar T.K.A."/>
            <person name="Kuo A."/>
            <person name="LaButti K."/>
            <person name="Larrondo L.F."/>
            <person name="Lindquist E."/>
            <person name="Ling A."/>
            <person name="Lombard V."/>
            <person name="Lucas S."/>
            <person name="Lundell T."/>
            <person name="Martin R."/>
            <person name="McLaughlin D.J."/>
            <person name="Morgenstern I."/>
            <person name="Morin E."/>
            <person name="Murat C."/>
            <person name="Nagy L.G."/>
            <person name="Nolan M."/>
            <person name="Ohm R.A."/>
            <person name="Patyshakuliyeva A."/>
            <person name="Rokas A."/>
            <person name="Ruiz-Duenas F.J."/>
            <person name="Sabat G."/>
            <person name="Salamov A."/>
            <person name="Samejima M."/>
            <person name="Schmutz J."/>
            <person name="Slot J.C."/>
            <person name="St John F."/>
            <person name="Stenlid J."/>
            <person name="Sun H."/>
            <person name="Sun S."/>
            <person name="Syed K."/>
            <person name="Tsang A."/>
            <person name="Wiebenga A."/>
            <person name="Young D."/>
            <person name="Pisabarro A."/>
            <person name="Eastwood D.C."/>
            <person name="Martin F."/>
            <person name="Cullen D."/>
            <person name="Grigoriev I.V."/>
            <person name="Hibbett D.S."/>
        </authorList>
    </citation>
    <scope>NUCLEOTIDE SEQUENCE [LARGE SCALE GENOMIC DNA]</scope>
    <source>
        <strain evidence="3 4">ATCC 11539</strain>
    </source>
</reference>
<evidence type="ECO:0000256" key="1">
    <source>
        <dbReference type="SAM" id="SignalP"/>
    </source>
</evidence>